<organism evidence="1 2">
    <name type="scientific">Acidipropionibacterium jensenii</name>
    <dbReference type="NCBI Taxonomy" id="1749"/>
    <lineage>
        <taxon>Bacteria</taxon>
        <taxon>Bacillati</taxon>
        <taxon>Actinomycetota</taxon>
        <taxon>Actinomycetes</taxon>
        <taxon>Propionibacteriales</taxon>
        <taxon>Propionibacteriaceae</taxon>
        <taxon>Acidipropionibacterium</taxon>
    </lineage>
</organism>
<dbReference type="EMBL" id="CP025570">
    <property type="protein sequence ID" value="AZZ40080.1"/>
    <property type="molecule type" value="Genomic_DNA"/>
</dbReference>
<name>A0A3Q9UEJ6_9ACTN</name>
<dbReference type="AlphaFoldDB" id="A0A3Q9UEJ6"/>
<accession>A0A3Q9UEJ6</accession>
<reference evidence="2" key="1">
    <citation type="submission" date="2017-12" db="EMBL/GenBank/DDBJ databases">
        <title>Whole genome sequencing of Acidipropionibacterium jensenii strains JS279 and JS280.</title>
        <authorList>
            <person name="Deptula P."/>
            <person name="Laine P."/>
            <person name="Smolander O.-P."/>
            <person name="Paulin L."/>
            <person name="Auvinen P."/>
            <person name="Varmanen P."/>
        </authorList>
    </citation>
    <scope>NUCLEOTIDE SEQUENCE [LARGE SCALE GENOMIC DNA]</scope>
    <source>
        <strain evidence="2">JS280</strain>
    </source>
</reference>
<protein>
    <submittedName>
        <fullName evidence="1">Uncharacterized protein</fullName>
    </submittedName>
</protein>
<proteinExistence type="predicted"/>
<gene>
    <name evidence="1" type="ORF">C0Z10_10340</name>
</gene>
<dbReference type="Proteomes" id="UP000285875">
    <property type="component" value="Chromosome"/>
</dbReference>
<dbReference type="RefSeq" id="WP_097799319.1">
    <property type="nucleotide sequence ID" value="NZ_CP025570.1"/>
</dbReference>
<evidence type="ECO:0000313" key="2">
    <source>
        <dbReference type="Proteomes" id="UP000285875"/>
    </source>
</evidence>
<evidence type="ECO:0000313" key="1">
    <source>
        <dbReference type="EMBL" id="AZZ40080.1"/>
    </source>
</evidence>
<sequence length="212" mass="23428">MPISRTDDLHFASWLADLEEPGALDDRFEEHRRLACGPEGLPDDALEGLVGCLRQATPAHLCIEVTYGQWTGRAGFWGGEFGTPVLIPDAPGRLAKASIWAADKGVRVAAFGARQRALLRQWWDDMLHNPLTFQGHDFALFRGRLEAVTRWESTMGRLAFRHSPDLIWPDDHSWLVATDPGDLAAAEVVGVWGSSRLTGLLDADPHVSSILR</sequence>
<dbReference type="KEGG" id="aji:C0Z10_10340"/>